<evidence type="ECO:0000259" key="1">
    <source>
        <dbReference type="Pfam" id="PF16187"/>
    </source>
</evidence>
<dbReference type="EnsemblPlants" id="Solyc02g043875.1.1">
    <property type="protein sequence ID" value="Solyc02g043875.1.1"/>
    <property type="gene ID" value="Solyc02g043875.1"/>
</dbReference>
<sequence length="204" mass="23740">MLVKSRKEEEKHRRRKKVLIVTGEAEEGKESVDYGGRSRRGRRREKTYLKPEEKLCCLSLNFGEESREYRERHPMGLIEAILGAIQEDKGLLVYPPDHVIYGDYTYDIWDVEFIKYFLDFLRPENMRVDVVSKSFQNSDGFTWERGKTQGYTYNMLEENSGSDDFASSSQQTATPIQLYSKHMGGHMASQFLIPILSYRPTISS</sequence>
<organism evidence="2">
    <name type="scientific">Solanum lycopersicum</name>
    <name type="common">Tomato</name>
    <name type="synonym">Lycopersicon esculentum</name>
    <dbReference type="NCBI Taxonomy" id="4081"/>
    <lineage>
        <taxon>Eukaryota</taxon>
        <taxon>Viridiplantae</taxon>
        <taxon>Streptophyta</taxon>
        <taxon>Embryophyta</taxon>
        <taxon>Tracheophyta</taxon>
        <taxon>Spermatophyta</taxon>
        <taxon>Magnoliopsida</taxon>
        <taxon>eudicotyledons</taxon>
        <taxon>Gunneridae</taxon>
        <taxon>Pentapetalae</taxon>
        <taxon>asterids</taxon>
        <taxon>lamiids</taxon>
        <taxon>Solanales</taxon>
        <taxon>Solanaceae</taxon>
        <taxon>Solanoideae</taxon>
        <taxon>Solaneae</taxon>
        <taxon>Solanum</taxon>
        <taxon>Solanum subgen. Lycopersicon</taxon>
    </lineage>
</organism>
<dbReference type="AlphaFoldDB" id="A0A3Q7EYB6"/>
<evidence type="ECO:0000313" key="2">
    <source>
        <dbReference type="EnsemblPlants" id="Solyc02g043875.1.1"/>
    </source>
</evidence>
<reference evidence="2" key="1">
    <citation type="journal article" date="2012" name="Nature">
        <title>The tomato genome sequence provides insights into fleshy fruit evolution.</title>
        <authorList>
            <consortium name="Tomato Genome Consortium"/>
        </authorList>
    </citation>
    <scope>NUCLEOTIDE SEQUENCE [LARGE SCALE GENOMIC DNA]</scope>
    <source>
        <strain evidence="2">cv. Heinz 1706</strain>
    </source>
</reference>
<proteinExistence type="predicted"/>
<reference evidence="2" key="2">
    <citation type="submission" date="2019-01" db="UniProtKB">
        <authorList>
            <consortium name="EnsemblPlants"/>
        </authorList>
    </citation>
    <scope>IDENTIFICATION</scope>
    <source>
        <strain evidence="2">cv. Heinz 1706</strain>
    </source>
</reference>
<dbReference type="InterPro" id="IPR011249">
    <property type="entry name" value="Metalloenz_LuxS/M16"/>
</dbReference>
<dbReference type="InterPro" id="IPR032632">
    <property type="entry name" value="Peptidase_M16_M"/>
</dbReference>
<dbReference type="Gene3D" id="3.30.830.10">
    <property type="entry name" value="Metalloenzyme, LuxS/M16 peptidase-like"/>
    <property type="match status" value="1"/>
</dbReference>
<dbReference type="STRING" id="4081.A0A3Q7EYB6"/>
<dbReference type="InParanoid" id="A0A3Q7EYB6"/>
<dbReference type="GO" id="GO:0046872">
    <property type="term" value="F:metal ion binding"/>
    <property type="evidence" value="ECO:0007669"/>
    <property type="project" value="InterPro"/>
</dbReference>
<dbReference type="Gramene" id="Solyc02g043875.1.1">
    <property type="protein sequence ID" value="Solyc02g043875.1.1"/>
    <property type="gene ID" value="Solyc02g043875.1"/>
</dbReference>
<evidence type="ECO:0000313" key="3">
    <source>
        <dbReference type="Proteomes" id="UP000004994"/>
    </source>
</evidence>
<keyword evidence="3" id="KW-1185">Reference proteome</keyword>
<protein>
    <recommendedName>
        <fullName evidence="1">Peptidase M16 middle/third domain-containing protein</fullName>
    </recommendedName>
</protein>
<dbReference type="Pfam" id="PF16187">
    <property type="entry name" value="Peptidase_M16_M"/>
    <property type="match status" value="1"/>
</dbReference>
<dbReference type="SUPFAM" id="SSF63411">
    <property type="entry name" value="LuxS/MPP-like metallohydrolase"/>
    <property type="match status" value="1"/>
</dbReference>
<name>A0A3Q7EYB6_SOLLC</name>
<accession>A0A3Q7EYB6</accession>
<dbReference type="Proteomes" id="UP000004994">
    <property type="component" value="Chromosome 2"/>
</dbReference>
<feature type="domain" description="Peptidase M16 middle/third" evidence="1">
    <location>
        <begin position="91"/>
        <end position="155"/>
    </location>
</feature>